<name>A0ABN0RBC3_9LIST</name>
<evidence type="ECO:0000313" key="1">
    <source>
        <dbReference type="EMBL" id="EUJ24248.1"/>
    </source>
</evidence>
<sequence>MRYELGDKVRIKKILAQKKVCHTTSKNDFEKIQKKKKKFYKYTLVDCDETGFIVGIRSLKISTTLIWTFEDSINFGVGSSPEYEGVRQRDSEHISIYLVATRMNCFRRVNQADIELLEGVE</sequence>
<proteinExistence type="predicted"/>
<protein>
    <submittedName>
        <fullName evidence="1">Uncharacterized protein</fullName>
    </submittedName>
</protein>
<dbReference type="RefSeq" id="WP_036098635.1">
    <property type="nucleotide sequence ID" value="NZ_AODF01000061.1"/>
</dbReference>
<dbReference type="Proteomes" id="UP000019249">
    <property type="component" value="Unassembled WGS sequence"/>
</dbReference>
<dbReference type="EMBL" id="AODF01000061">
    <property type="protein sequence ID" value="EUJ24248.1"/>
    <property type="molecule type" value="Genomic_DNA"/>
</dbReference>
<evidence type="ECO:0000313" key="2">
    <source>
        <dbReference type="Proteomes" id="UP000019249"/>
    </source>
</evidence>
<gene>
    <name evidence="1" type="ORF">MFLO_15713</name>
</gene>
<keyword evidence="2" id="KW-1185">Reference proteome</keyword>
<reference evidence="1 2" key="1">
    <citation type="journal article" date="2014" name="Int. J. Syst. Evol. Microbiol.">
        <title>Listeria floridensis sp. nov., Listeria aquatica sp. nov., Listeria cornellensis sp. nov., Listeria riparia sp. nov. and Listeria grandensis sp. nov., from agricultural and natural environments.</title>
        <authorList>
            <person name="den Bakker H.C."/>
            <person name="Warchocki S."/>
            <person name="Wright E.M."/>
            <person name="Allred A.F."/>
            <person name="Ahlstrom C."/>
            <person name="Manuel C.S."/>
            <person name="Stasiewicz M.J."/>
            <person name="Burrell A."/>
            <person name="Roof S."/>
            <person name="Strawn L."/>
            <person name="Fortes E.D."/>
            <person name="Nightingale K.K."/>
            <person name="Kephart D."/>
            <person name="Wiedmann M."/>
        </authorList>
    </citation>
    <scope>NUCLEOTIDE SEQUENCE [LARGE SCALE GENOMIC DNA]</scope>
    <source>
        <strain evidence="1 2">FSL S10-1187</strain>
    </source>
</reference>
<organism evidence="1 2">
    <name type="scientific">Listeria floridensis FSL S10-1187</name>
    <dbReference type="NCBI Taxonomy" id="1265817"/>
    <lineage>
        <taxon>Bacteria</taxon>
        <taxon>Bacillati</taxon>
        <taxon>Bacillota</taxon>
        <taxon>Bacilli</taxon>
        <taxon>Bacillales</taxon>
        <taxon>Listeriaceae</taxon>
        <taxon>Listeria</taxon>
    </lineage>
</organism>
<comment type="caution">
    <text evidence="1">The sequence shown here is derived from an EMBL/GenBank/DDBJ whole genome shotgun (WGS) entry which is preliminary data.</text>
</comment>
<accession>A0ABN0RBC3</accession>